<keyword evidence="9 11" id="KW-0704">Schiff base</keyword>
<comment type="caution">
    <text evidence="12">The sequence shown here is derived from an EMBL/GenBank/DDBJ whole genome shotgun (WGS) entry which is preliminary data.</text>
</comment>
<evidence type="ECO:0000313" key="13">
    <source>
        <dbReference type="Proteomes" id="UP000051717"/>
    </source>
</evidence>
<keyword evidence="8 11" id="KW-0570">Pentose shunt</keyword>
<comment type="subcellular location">
    <subcellularLocation>
        <location evidence="2 11">Cytoplasm</location>
    </subcellularLocation>
</comment>
<dbReference type="SUPFAM" id="SSF51569">
    <property type="entry name" value="Aldolase"/>
    <property type="match status" value="1"/>
</dbReference>
<evidence type="ECO:0000256" key="11">
    <source>
        <dbReference type="HAMAP-Rule" id="MF_00493"/>
    </source>
</evidence>
<dbReference type="EMBL" id="LJUI01000005">
    <property type="protein sequence ID" value="KPK71266.1"/>
    <property type="molecule type" value="Genomic_DNA"/>
</dbReference>
<dbReference type="GO" id="GO:0006098">
    <property type="term" value="P:pentose-phosphate shunt"/>
    <property type="evidence" value="ECO:0007669"/>
    <property type="project" value="UniProtKB-UniRule"/>
</dbReference>
<comment type="catalytic activity">
    <reaction evidence="10 11">
        <text>D-sedoheptulose 7-phosphate + D-glyceraldehyde 3-phosphate = D-erythrose 4-phosphate + beta-D-fructose 6-phosphate</text>
        <dbReference type="Rhea" id="RHEA:17053"/>
        <dbReference type="ChEBI" id="CHEBI:16897"/>
        <dbReference type="ChEBI" id="CHEBI:57483"/>
        <dbReference type="ChEBI" id="CHEBI:57634"/>
        <dbReference type="ChEBI" id="CHEBI:59776"/>
        <dbReference type="EC" id="2.2.1.2"/>
    </reaction>
</comment>
<comment type="similarity">
    <text evidence="4 11">Belongs to the transaldolase family. Type 2 subfamily.</text>
</comment>
<dbReference type="CDD" id="cd00955">
    <property type="entry name" value="Transaldolase_like"/>
    <property type="match status" value="1"/>
</dbReference>
<dbReference type="GO" id="GO:0005975">
    <property type="term" value="P:carbohydrate metabolic process"/>
    <property type="evidence" value="ECO:0007669"/>
    <property type="project" value="InterPro"/>
</dbReference>
<protein>
    <recommendedName>
        <fullName evidence="5 11">Transaldolase</fullName>
        <ecNumber evidence="5 11">2.2.1.2</ecNumber>
    </recommendedName>
</protein>
<dbReference type="Pfam" id="PF00923">
    <property type="entry name" value="TAL_FSA"/>
    <property type="match status" value="1"/>
</dbReference>
<evidence type="ECO:0000256" key="10">
    <source>
        <dbReference type="ARBA" id="ARBA00048810"/>
    </source>
</evidence>
<name>A0A0S8GFK3_UNCT6</name>
<dbReference type="PROSITE" id="PS00958">
    <property type="entry name" value="TRANSALDOLASE_2"/>
    <property type="match status" value="1"/>
</dbReference>
<dbReference type="InterPro" id="IPR018225">
    <property type="entry name" value="Transaldolase_AS"/>
</dbReference>
<evidence type="ECO:0000256" key="6">
    <source>
        <dbReference type="ARBA" id="ARBA00022490"/>
    </source>
</evidence>
<dbReference type="GO" id="GO:0004801">
    <property type="term" value="F:transaldolase activity"/>
    <property type="evidence" value="ECO:0007669"/>
    <property type="project" value="UniProtKB-UniRule"/>
</dbReference>
<gene>
    <name evidence="11" type="primary">tal</name>
    <name evidence="12" type="ORF">AMJ82_01240</name>
</gene>
<dbReference type="NCBIfam" id="TIGR00876">
    <property type="entry name" value="tal_mycobact"/>
    <property type="match status" value="1"/>
</dbReference>
<dbReference type="GO" id="GO:0005737">
    <property type="term" value="C:cytoplasm"/>
    <property type="evidence" value="ECO:0007669"/>
    <property type="project" value="UniProtKB-SubCell"/>
</dbReference>
<keyword evidence="7 11" id="KW-0808">Transferase</keyword>
<dbReference type="InterPro" id="IPR004732">
    <property type="entry name" value="Transaldolase_2"/>
</dbReference>
<organism evidence="12 13">
    <name type="scientific">candidate division TA06 bacterium SM23_40</name>
    <dbReference type="NCBI Taxonomy" id="1703774"/>
    <lineage>
        <taxon>Bacteria</taxon>
        <taxon>Bacteria division TA06</taxon>
    </lineage>
</organism>
<feature type="active site" description="Schiff-base intermediate with substrate" evidence="11">
    <location>
        <position position="141"/>
    </location>
</feature>
<evidence type="ECO:0000256" key="5">
    <source>
        <dbReference type="ARBA" id="ARBA00013151"/>
    </source>
</evidence>
<dbReference type="PANTHER" id="PTHR10683">
    <property type="entry name" value="TRANSALDOLASE"/>
    <property type="match status" value="1"/>
</dbReference>
<proteinExistence type="inferred from homology"/>
<evidence type="ECO:0000256" key="9">
    <source>
        <dbReference type="ARBA" id="ARBA00023270"/>
    </source>
</evidence>
<dbReference type="PATRIC" id="fig|1703774.3.peg.2460"/>
<comment type="function">
    <text evidence="1 11">Transaldolase is important for the balance of metabolites in the pentose-phosphate pathway.</text>
</comment>
<dbReference type="PIRSF" id="PIRSF036915">
    <property type="entry name" value="Trnald_Bac_Plnt"/>
    <property type="match status" value="1"/>
</dbReference>
<dbReference type="UniPathway" id="UPA00115">
    <property type="reaction ID" value="UER00414"/>
</dbReference>
<dbReference type="PANTHER" id="PTHR10683:SF31">
    <property type="entry name" value="TRANSALDOLASE"/>
    <property type="match status" value="1"/>
</dbReference>
<dbReference type="InterPro" id="IPR001585">
    <property type="entry name" value="TAL/FSA"/>
</dbReference>
<evidence type="ECO:0000256" key="4">
    <source>
        <dbReference type="ARBA" id="ARBA00008426"/>
    </source>
</evidence>
<evidence type="ECO:0000256" key="8">
    <source>
        <dbReference type="ARBA" id="ARBA00023126"/>
    </source>
</evidence>
<evidence type="ECO:0000256" key="2">
    <source>
        <dbReference type="ARBA" id="ARBA00004496"/>
    </source>
</evidence>
<dbReference type="Gene3D" id="3.20.20.70">
    <property type="entry name" value="Aldolase class I"/>
    <property type="match status" value="1"/>
</dbReference>
<evidence type="ECO:0000313" key="12">
    <source>
        <dbReference type="EMBL" id="KPK71266.1"/>
    </source>
</evidence>
<dbReference type="NCBIfam" id="NF002881">
    <property type="entry name" value="PRK03343.1"/>
    <property type="match status" value="1"/>
</dbReference>
<dbReference type="EC" id="2.2.1.2" evidence="5 11"/>
<reference evidence="12 13" key="1">
    <citation type="journal article" date="2015" name="Microbiome">
        <title>Genomic resolution of linkages in carbon, nitrogen, and sulfur cycling among widespread estuary sediment bacteria.</title>
        <authorList>
            <person name="Baker B.J."/>
            <person name="Lazar C.S."/>
            <person name="Teske A.P."/>
            <person name="Dick G.J."/>
        </authorList>
    </citation>
    <scope>NUCLEOTIDE SEQUENCE [LARGE SCALE GENOMIC DNA]</scope>
    <source>
        <strain evidence="12">SM23_40</strain>
    </source>
</reference>
<dbReference type="HAMAP" id="MF_00493">
    <property type="entry name" value="Transaldolase_2"/>
    <property type="match status" value="1"/>
</dbReference>
<dbReference type="InterPro" id="IPR013785">
    <property type="entry name" value="Aldolase_TIM"/>
</dbReference>
<accession>A0A0S8GFK3</accession>
<keyword evidence="6 11" id="KW-0963">Cytoplasm</keyword>
<evidence type="ECO:0000256" key="1">
    <source>
        <dbReference type="ARBA" id="ARBA00003518"/>
    </source>
</evidence>
<dbReference type="Proteomes" id="UP000051717">
    <property type="component" value="Unassembled WGS sequence"/>
</dbReference>
<evidence type="ECO:0000256" key="7">
    <source>
        <dbReference type="ARBA" id="ARBA00022679"/>
    </source>
</evidence>
<sequence>MNDSPLSRLSAFGQSIWLDFIRRGMLSSGKLLQLIEEDGLRGVTSNPPIFERAIAGSHDYDEAIRLLALRERSVEAIYEALTVEDVQRASDLFRPTYDGTAGRDGFVSLEVSPHLADDSAGTVVEARRLWAAVDRPNVLIKVPATVEGLLAVQQLIGEGINVNVTLLFGLARYRDVAEAYLAGLETRAARSEPLEHVASVASFFLSRIDVLVDPVLERLIQGEGSGAGVAASIHGQVAIASAKVAYQIYKEIFGGARFRRLAATGARTQRPLWASTGTKNPAYSDVKYVEPLIGPGTVSTLPLETLDAYRDHGNPAPRLEEGAAGARHVFRQLCQLGIDVEEVTRQLEKEGVQKFIDSYDRLIERLKEARASALGEPIDRQAPG</sequence>
<dbReference type="AlphaFoldDB" id="A0A0S8GFK3"/>
<evidence type="ECO:0000256" key="3">
    <source>
        <dbReference type="ARBA" id="ARBA00004857"/>
    </source>
</evidence>
<comment type="pathway">
    <text evidence="3 11">Carbohydrate degradation; pentose phosphate pathway; D-glyceraldehyde 3-phosphate and beta-D-fructose 6-phosphate from D-ribose 5-phosphate and D-xylulose 5-phosphate (non-oxidative stage): step 2/3.</text>
</comment>